<feature type="domain" description="2Fe-2S ferredoxin-type" evidence="1">
    <location>
        <begin position="228"/>
        <end position="313"/>
    </location>
</feature>
<organism evidence="3 4">
    <name type="scientific">Acetobacter sicerae</name>
    <dbReference type="NCBI Taxonomy" id="85325"/>
    <lineage>
        <taxon>Bacteria</taxon>
        <taxon>Pseudomonadati</taxon>
        <taxon>Pseudomonadota</taxon>
        <taxon>Alphaproteobacteria</taxon>
        <taxon>Acetobacterales</taxon>
        <taxon>Acetobacteraceae</taxon>
        <taxon>Acetobacter</taxon>
    </lineage>
</organism>
<dbReference type="SUPFAM" id="SSF63380">
    <property type="entry name" value="Riboflavin synthase domain-like"/>
    <property type="match status" value="1"/>
</dbReference>
<sequence>MMDTLALRVAERDLLSPTLLRLRLTSANANRLPSVTPGSHLVLDLPVKDGARRNAYSITQAGKGGTFYEIIVRHSPTSRGGSAFVHKELTVGSILNASCPSNFLALESTAKKILLIGGGVGVTPLLALARARMERGETLEFHQFCTPEEKPVFESLLVPFGQGVACVHAGRNALDFQTLFRRQPLGTYIYTCGPNAMMERVLTEATAMGWPERRIHQESFGAGGGNPFTVTLARTGGTIPVAEDQTLLDALESADVPITSLCRGGACGMCRTPVLAGTPEHRDHFLSADEKASGRWIMPCVSRAHGACLTLDL</sequence>
<gene>
    <name evidence="3" type="ORF">LWC05_06340</name>
</gene>
<dbReference type="PANTHER" id="PTHR30212:SF2">
    <property type="entry name" value="PROTEIN YIIM"/>
    <property type="match status" value="1"/>
</dbReference>
<dbReference type="Proteomes" id="UP001521074">
    <property type="component" value="Unassembled WGS sequence"/>
</dbReference>
<dbReference type="InterPro" id="IPR001041">
    <property type="entry name" value="2Fe-2S_ferredoxin-type"/>
</dbReference>
<protein>
    <submittedName>
        <fullName evidence="3">PDR/VanB family oxidoreductase</fullName>
    </submittedName>
</protein>
<dbReference type="PANTHER" id="PTHR30212">
    <property type="entry name" value="PROTEIN YIIM"/>
    <property type="match status" value="1"/>
</dbReference>
<dbReference type="CDD" id="cd06185">
    <property type="entry name" value="PDR_like"/>
    <property type="match status" value="1"/>
</dbReference>
<name>A0ABS8VX85_9PROT</name>
<evidence type="ECO:0000259" key="2">
    <source>
        <dbReference type="PROSITE" id="PS51384"/>
    </source>
</evidence>
<dbReference type="InterPro" id="IPR052353">
    <property type="entry name" value="Benzoxazolinone_Detox_Enz"/>
</dbReference>
<dbReference type="SUPFAM" id="SSF52343">
    <property type="entry name" value="Ferredoxin reductase-like, C-terminal NADP-linked domain"/>
    <property type="match status" value="1"/>
</dbReference>
<comment type="caution">
    <text evidence="3">The sequence shown here is derived from an EMBL/GenBank/DDBJ whole genome shotgun (WGS) entry which is preliminary data.</text>
</comment>
<dbReference type="InterPro" id="IPR006058">
    <property type="entry name" value="2Fe2S_fd_BS"/>
</dbReference>
<dbReference type="InterPro" id="IPR017927">
    <property type="entry name" value="FAD-bd_FR_type"/>
</dbReference>
<dbReference type="Gene3D" id="2.40.30.10">
    <property type="entry name" value="Translation factors"/>
    <property type="match status" value="1"/>
</dbReference>
<dbReference type="InterPro" id="IPR039261">
    <property type="entry name" value="FNR_nucleotide-bd"/>
</dbReference>
<dbReference type="InterPro" id="IPR036010">
    <property type="entry name" value="2Fe-2S_ferredoxin-like_sf"/>
</dbReference>
<dbReference type="Gene3D" id="3.10.20.30">
    <property type="match status" value="1"/>
</dbReference>
<evidence type="ECO:0000259" key="1">
    <source>
        <dbReference type="PROSITE" id="PS51085"/>
    </source>
</evidence>
<dbReference type="PROSITE" id="PS00197">
    <property type="entry name" value="2FE2S_FER_1"/>
    <property type="match status" value="1"/>
</dbReference>
<dbReference type="InterPro" id="IPR012675">
    <property type="entry name" value="Beta-grasp_dom_sf"/>
</dbReference>
<dbReference type="InterPro" id="IPR017938">
    <property type="entry name" value="Riboflavin_synthase-like_b-brl"/>
</dbReference>
<dbReference type="RefSeq" id="WP_232877076.1">
    <property type="nucleotide sequence ID" value="NZ_JAJSOJ010000017.1"/>
</dbReference>
<evidence type="ECO:0000313" key="4">
    <source>
        <dbReference type="Proteomes" id="UP001521074"/>
    </source>
</evidence>
<dbReference type="EMBL" id="JAJSOJ010000017">
    <property type="protein sequence ID" value="MCE0743512.1"/>
    <property type="molecule type" value="Genomic_DNA"/>
</dbReference>
<dbReference type="PRINTS" id="PR00409">
    <property type="entry name" value="PHDIOXRDTASE"/>
</dbReference>
<dbReference type="SUPFAM" id="SSF54292">
    <property type="entry name" value="2Fe-2S ferredoxin-like"/>
    <property type="match status" value="1"/>
</dbReference>
<reference evidence="3 4" key="1">
    <citation type="submission" date="2021-12" db="EMBL/GenBank/DDBJ databases">
        <title>Genome sequence of Acetobacter sicerae DmPark20a_162.</title>
        <authorList>
            <person name="Chaston J.M."/>
        </authorList>
    </citation>
    <scope>NUCLEOTIDE SEQUENCE [LARGE SCALE GENOMIC DNA]</scope>
    <source>
        <strain evidence="3 4">DmPark20a_162</strain>
    </source>
</reference>
<dbReference type="CDD" id="cd00207">
    <property type="entry name" value="fer2"/>
    <property type="match status" value="1"/>
</dbReference>
<dbReference type="PROSITE" id="PS51085">
    <property type="entry name" value="2FE2S_FER_2"/>
    <property type="match status" value="1"/>
</dbReference>
<feature type="domain" description="FAD-binding FR-type" evidence="2">
    <location>
        <begin position="2"/>
        <end position="107"/>
    </location>
</feature>
<proteinExistence type="predicted"/>
<evidence type="ECO:0000313" key="3">
    <source>
        <dbReference type="EMBL" id="MCE0743512.1"/>
    </source>
</evidence>
<dbReference type="PROSITE" id="PS51384">
    <property type="entry name" value="FAD_FR"/>
    <property type="match status" value="1"/>
</dbReference>
<dbReference type="Pfam" id="PF00111">
    <property type="entry name" value="Fer2"/>
    <property type="match status" value="1"/>
</dbReference>
<accession>A0ABS8VX85</accession>
<dbReference type="Gene3D" id="3.40.50.80">
    <property type="entry name" value="Nucleotide-binding domain of ferredoxin-NADP reductase (FNR) module"/>
    <property type="match status" value="1"/>
</dbReference>
<keyword evidence="4" id="KW-1185">Reference proteome</keyword>